<feature type="compositionally biased region" description="Polar residues" evidence="1">
    <location>
        <begin position="72"/>
        <end position="81"/>
    </location>
</feature>
<organism evidence="2 3">
    <name type="scientific">Oryza rufipogon</name>
    <name type="common">Brownbeard rice</name>
    <name type="synonym">Asian wild rice</name>
    <dbReference type="NCBI Taxonomy" id="4529"/>
    <lineage>
        <taxon>Eukaryota</taxon>
        <taxon>Viridiplantae</taxon>
        <taxon>Streptophyta</taxon>
        <taxon>Embryophyta</taxon>
        <taxon>Tracheophyta</taxon>
        <taxon>Spermatophyta</taxon>
        <taxon>Magnoliopsida</taxon>
        <taxon>Liliopsida</taxon>
        <taxon>Poales</taxon>
        <taxon>Poaceae</taxon>
        <taxon>BOP clade</taxon>
        <taxon>Oryzoideae</taxon>
        <taxon>Oryzeae</taxon>
        <taxon>Oryzinae</taxon>
        <taxon>Oryza</taxon>
    </lineage>
</organism>
<dbReference type="Proteomes" id="UP000008022">
    <property type="component" value="Unassembled WGS sequence"/>
</dbReference>
<feature type="compositionally biased region" description="Polar residues" evidence="1">
    <location>
        <begin position="140"/>
        <end position="151"/>
    </location>
</feature>
<dbReference type="eggNOG" id="ENOG502R4F5">
    <property type="taxonomic scope" value="Eukaryota"/>
</dbReference>
<dbReference type="EnsemblPlants" id="ORUFI10G05580.1">
    <property type="protein sequence ID" value="ORUFI10G05580.1"/>
    <property type="gene ID" value="ORUFI10G05580"/>
</dbReference>
<feature type="compositionally biased region" description="Basic residues" evidence="1">
    <location>
        <begin position="61"/>
        <end position="70"/>
    </location>
</feature>
<dbReference type="Gramene" id="ORUFI10G05580.1">
    <property type="protein sequence ID" value="ORUFI10G05580.1"/>
    <property type="gene ID" value="ORUFI10G05580"/>
</dbReference>
<name>A0A0E0QXD3_ORYRU</name>
<evidence type="ECO:0000313" key="3">
    <source>
        <dbReference type="Proteomes" id="UP000008022"/>
    </source>
</evidence>
<accession>A0A0E0QXD3</accession>
<keyword evidence="3" id="KW-1185">Reference proteome</keyword>
<reference evidence="2" key="2">
    <citation type="submission" date="2015-06" db="UniProtKB">
        <authorList>
            <consortium name="EnsemblPlants"/>
        </authorList>
    </citation>
    <scope>IDENTIFICATION</scope>
</reference>
<proteinExistence type="predicted"/>
<evidence type="ECO:0000256" key="1">
    <source>
        <dbReference type="SAM" id="MobiDB-lite"/>
    </source>
</evidence>
<feature type="region of interest" description="Disordered" evidence="1">
    <location>
        <begin position="136"/>
        <end position="172"/>
    </location>
</feature>
<protein>
    <submittedName>
        <fullName evidence="2">Uncharacterized protein</fullName>
    </submittedName>
</protein>
<dbReference type="HOGENOM" id="CLU_1226512_0_0_1"/>
<sequence length="226" mass="25544">MPSLPDLKERIHCKWHNSFDHCTSDCNIFRQKIQSAIDEGRLHFATPRKSYAKDDRFDKRNRSRWSRKKSSAQAGGSSTRKQIWVPKSRGQEKSLAAGAHVSVQNASVQKKAIVPGGHARVQQVENVHHVNMKREASSAELVTSQNQPKSSGGNGSQSRHSHGLSNWQKKQLHKLSAKKLRERGMAWVPKESVQVQNEIDVKVEVEAKNEKGVRRRLAVDGYVAYH</sequence>
<reference evidence="3" key="1">
    <citation type="submission" date="2013-06" db="EMBL/GenBank/DDBJ databases">
        <authorList>
            <person name="Zhao Q."/>
        </authorList>
    </citation>
    <scope>NUCLEOTIDE SEQUENCE</scope>
    <source>
        <strain evidence="3">cv. W1943</strain>
    </source>
</reference>
<evidence type="ECO:0000313" key="2">
    <source>
        <dbReference type="EnsemblPlants" id="ORUFI10G05580.1"/>
    </source>
</evidence>
<dbReference type="OMA" id="MEHEIMT"/>
<dbReference type="AlphaFoldDB" id="A0A0E0QXD3"/>
<feature type="region of interest" description="Disordered" evidence="1">
    <location>
        <begin position="53"/>
        <end position="91"/>
    </location>
</feature>